<gene>
    <name evidence="2" type="ORF">HINF_LOCUS55356</name>
    <name evidence="3" type="ORF">HINF_LOCUS62140</name>
</gene>
<dbReference type="EMBL" id="CATOUU010001029">
    <property type="protein sequence ID" value="CAI9967711.1"/>
    <property type="molecule type" value="Genomic_DNA"/>
</dbReference>
<keyword evidence="1" id="KW-1133">Transmembrane helix</keyword>
<comment type="caution">
    <text evidence="2">The sequence shown here is derived from an EMBL/GenBank/DDBJ whole genome shotgun (WGS) entry which is preliminary data.</text>
</comment>
<dbReference type="SUPFAM" id="SSF50985">
    <property type="entry name" value="RCC1/BLIP-II"/>
    <property type="match status" value="1"/>
</dbReference>
<evidence type="ECO:0000256" key="1">
    <source>
        <dbReference type="SAM" id="Phobius"/>
    </source>
</evidence>
<sequence length="529" mass="59358">MIGIITYQSTYIQQFKYPYGTLLTQISNTSNLTDILVCKDVIYQLLQNGTVQAIGNNPSILGNKTQYDFVNLNIMNAKKLYCYKDIFLWYISITNELFFEQYDDITGLSIFTQSLADDFMPIGIPIHNIKQIVGDDVLQFVLTANSIYITGTQSVRYIFNGDATGIDEAYLKLPLVLNASNIESIDLTPSLAYLFVYMNNGDVFALGDNTKGVLTTADSKCERKVGANITRVSVGYNQTRQQMTMYYLQNNKLYLYDAKTVDKQVLIQDQGFDYQLYDYKLYGSYNQQKNTLIVSNQSIFDISEDITIFINGTDYYCAKNATDSRCEKQLKGEDPLCYTNDILLKTEPFCNIFNCYNPVPDPSTGNNQNDCSPYSCPGAQATNITCQAVVCFNQGQFGKFIPECTQTYVNHTYINEFTNSSKLSFVNGLLYTNQSTPSIPEVTPTKQAKLSLSIGAVAAVTAGGCAIVFIIVFTSVVYCYKRNTKRSLTSVKIINDSSDNSKKVNKLPQIKSKQIQIIKSLKSNQPDMI</sequence>
<keyword evidence="1" id="KW-0812">Transmembrane</keyword>
<dbReference type="AlphaFoldDB" id="A0AA86QX64"/>
<accession>A0AA86QX64</accession>
<evidence type="ECO:0000313" key="4">
    <source>
        <dbReference type="Proteomes" id="UP001642409"/>
    </source>
</evidence>
<organism evidence="2">
    <name type="scientific">Hexamita inflata</name>
    <dbReference type="NCBI Taxonomy" id="28002"/>
    <lineage>
        <taxon>Eukaryota</taxon>
        <taxon>Metamonada</taxon>
        <taxon>Diplomonadida</taxon>
        <taxon>Hexamitidae</taxon>
        <taxon>Hexamitinae</taxon>
        <taxon>Hexamita</taxon>
    </lineage>
</organism>
<dbReference type="EMBL" id="CAXDID020000378">
    <property type="protein sequence ID" value="CAL6084310.1"/>
    <property type="molecule type" value="Genomic_DNA"/>
</dbReference>
<reference evidence="3 4" key="2">
    <citation type="submission" date="2024-07" db="EMBL/GenBank/DDBJ databases">
        <authorList>
            <person name="Akdeniz Z."/>
        </authorList>
    </citation>
    <scope>NUCLEOTIDE SEQUENCE [LARGE SCALE GENOMIC DNA]</scope>
</reference>
<evidence type="ECO:0000313" key="3">
    <source>
        <dbReference type="EMBL" id="CAL6084310.1"/>
    </source>
</evidence>
<protein>
    <submittedName>
        <fullName evidence="2">Regulator of chromosome condensation 1/beta-lactamase-inhibitor protein II</fullName>
    </submittedName>
    <submittedName>
        <fullName evidence="3">Regulator_of chromosome condensation 1/beta-lactamase-inhibitor protein II</fullName>
    </submittedName>
</protein>
<keyword evidence="1" id="KW-0472">Membrane</keyword>
<feature type="transmembrane region" description="Helical" evidence="1">
    <location>
        <begin position="454"/>
        <end position="480"/>
    </location>
</feature>
<dbReference type="Proteomes" id="UP001642409">
    <property type="component" value="Unassembled WGS sequence"/>
</dbReference>
<proteinExistence type="predicted"/>
<reference evidence="2" key="1">
    <citation type="submission" date="2023-06" db="EMBL/GenBank/DDBJ databases">
        <authorList>
            <person name="Kurt Z."/>
        </authorList>
    </citation>
    <scope>NUCLEOTIDE SEQUENCE</scope>
</reference>
<name>A0AA86QX64_9EUKA</name>
<dbReference type="InterPro" id="IPR009091">
    <property type="entry name" value="RCC1/BLIP-II"/>
</dbReference>
<evidence type="ECO:0000313" key="2">
    <source>
        <dbReference type="EMBL" id="CAI9967711.1"/>
    </source>
</evidence>
<keyword evidence="4" id="KW-1185">Reference proteome</keyword>